<gene>
    <name evidence="1" type="ORF">HMPREF1250_0468</name>
</gene>
<protein>
    <submittedName>
        <fullName evidence="1">Acetyltransferase (GNAT) domain protein</fullName>
    </submittedName>
</protein>
<keyword evidence="2" id="KW-1185">Reference proteome</keyword>
<dbReference type="STRING" id="1111454.HMPREF1250_0468"/>
<dbReference type="Gene3D" id="3.40.630.30">
    <property type="match status" value="1"/>
</dbReference>
<dbReference type="Proteomes" id="UP000017090">
    <property type="component" value="Unassembled WGS sequence"/>
</dbReference>
<accession>U7UDZ6</accession>
<dbReference type="RefSeq" id="WP_023054580.1">
    <property type="nucleotide sequence ID" value="NZ_AWXA01000059.1"/>
</dbReference>
<evidence type="ECO:0000313" key="2">
    <source>
        <dbReference type="Proteomes" id="UP000017090"/>
    </source>
</evidence>
<sequence>MTRNSVQLPAHPGFVQAGRFHRCAYTFDHWYDMVWMEKEIGSPDVPRQPVRFGQLP</sequence>
<name>U7UDZ6_9FIRM</name>
<dbReference type="GO" id="GO:0016740">
    <property type="term" value="F:transferase activity"/>
    <property type="evidence" value="ECO:0007669"/>
    <property type="project" value="UniProtKB-KW"/>
</dbReference>
<comment type="caution">
    <text evidence="1">The sequence shown here is derived from an EMBL/GenBank/DDBJ whole genome shotgun (WGS) entry which is preliminary data.</text>
</comment>
<keyword evidence="1" id="KW-0808">Transferase</keyword>
<dbReference type="EMBL" id="AWXA01000059">
    <property type="protein sequence ID" value="ERT56653.1"/>
    <property type="molecule type" value="Genomic_DNA"/>
</dbReference>
<reference evidence="1 2" key="1">
    <citation type="submission" date="2013-09" db="EMBL/GenBank/DDBJ databases">
        <authorList>
            <person name="Durkin A.S."/>
            <person name="Haft D.R."/>
            <person name="McCorrison J."/>
            <person name="Torralba M."/>
            <person name="Gillis M."/>
            <person name="Haft D.H."/>
            <person name="Methe B."/>
            <person name="Sutton G."/>
            <person name="Nelson K.E."/>
        </authorList>
    </citation>
    <scope>NUCLEOTIDE SEQUENCE [LARGE SCALE GENOMIC DNA]</scope>
    <source>
        <strain evidence="1 2">BV3C16-1</strain>
    </source>
</reference>
<dbReference type="PATRIC" id="fig|1111454.3.peg.2091"/>
<evidence type="ECO:0000313" key="1">
    <source>
        <dbReference type="EMBL" id="ERT56653.1"/>
    </source>
</evidence>
<dbReference type="eggNOG" id="COG1247">
    <property type="taxonomic scope" value="Bacteria"/>
</dbReference>
<dbReference type="AlphaFoldDB" id="U7UDZ6"/>
<proteinExistence type="predicted"/>
<organism evidence="1 2">
    <name type="scientific">Megasphaera vaginalis</name>
    <name type="common">ex Srinivasan et al. 2021</name>
    <dbReference type="NCBI Taxonomy" id="1111454"/>
    <lineage>
        <taxon>Bacteria</taxon>
        <taxon>Bacillati</taxon>
        <taxon>Bacillota</taxon>
        <taxon>Negativicutes</taxon>
        <taxon>Veillonellales</taxon>
        <taxon>Veillonellaceae</taxon>
        <taxon>Megasphaera</taxon>
    </lineage>
</organism>